<dbReference type="EMBL" id="PYLZ01000010">
    <property type="protein sequence ID" value="PSW22937.1"/>
    <property type="molecule type" value="Genomic_DNA"/>
</dbReference>
<gene>
    <name evidence="2" type="ORF">C9I94_17285</name>
</gene>
<dbReference type="Proteomes" id="UP000240481">
    <property type="component" value="Unassembled WGS sequence"/>
</dbReference>
<evidence type="ECO:0000313" key="3">
    <source>
        <dbReference type="Proteomes" id="UP000240481"/>
    </source>
</evidence>
<name>A0A2T3P364_9GAMM</name>
<protein>
    <submittedName>
        <fullName evidence="2">Prepilin-type N-terminal cleavage/methylation domain-containing protein</fullName>
    </submittedName>
</protein>
<keyword evidence="1" id="KW-1133">Transmembrane helix</keyword>
<reference evidence="2 3" key="1">
    <citation type="submission" date="2018-01" db="EMBL/GenBank/DDBJ databases">
        <title>Whole genome sequencing of Histamine producing bacteria.</title>
        <authorList>
            <person name="Butler K."/>
        </authorList>
    </citation>
    <scope>NUCLEOTIDE SEQUENCE [LARGE SCALE GENOMIC DNA]</scope>
    <source>
        <strain evidence="2 3">DSM 24669</strain>
    </source>
</reference>
<dbReference type="NCBIfam" id="TIGR02532">
    <property type="entry name" value="IV_pilin_GFxxxE"/>
    <property type="match status" value="1"/>
</dbReference>
<dbReference type="InterPro" id="IPR045584">
    <property type="entry name" value="Pilin-like"/>
</dbReference>
<keyword evidence="1" id="KW-0472">Membrane</keyword>
<dbReference type="Gene3D" id="3.30.700.10">
    <property type="entry name" value="Glycoprotein, Type 4 Pilin"/>
    <property type="match status" value="1"/>
</dbReference>
<evidence type="ECO:0000256" key="1">
    <source>
        <dbReference type="SAM" id="Phobius"/>
    </source>
</evidence>
<accession>A0A2T3P364</accession>
<keyword evidence="1" id="KW-0812">Transmembrane</keyword>
<proteinExistence type="predicted"/>
<dbReference type="SUPFAM" id="SSF54523">
    <property type="entry name" value="Pili subunits"/>
    <property type="match status" value="1"/>
</dbReference>
<dbReference type="PROSITE" id="PS00409">
    <property type="entry name" value="PROKAR_NTER_METHYL"/>
    <property type="match status" value="1"/>
</dbReference>
<dbReference type="RefSeq" id="WP_084711802.1">
    <property type="nucleotide sequence ID" value="NZ_AP024853.1"/>
</dbReference>
<organism evidence="2 3">
    <name type="scientific">Photobacterium swingsii</name>
    <dbReference type="NCBI Taxonomy" id="680026"/>
    <lineage>
        <taxon>Bacteria</taxon>
        <taxon>Pseudomonadati</taxon>
        <taxon>Pseudomonadota</taxon>
        <taxon>Gammaproteobacteria</taxon>
        <taxon>Vibrionales</taxon>
        <taxon>Vibrionaceae</taxon>
        <taxon>Photobacterium</taxon>
    </lineage>
</organism>
<keyword evidence="3" id="KW-1185">Reference proteome</keyword>
<comment type="caution">
    <text evidence="2">The sequence shown here is derived from an EMBL/GenBank/DDBJ whole genome shotgun (WGS) entry which is preliminary data.</text>
</comment>
<sequence length="167" mass="18186">MQKGFTLIELVIIIVILGILAVFAAPRFLNIQSDARIATLQGFQGALQGTDGIVFGKAIVQGLEKQEKINLDGTQVLSGGATATSIELKYGHPAQNKENLTLAMKTDLQITDIEIGDTADYYGEGIYAYQSEQALEQVQIEDSMCYMRVLNQKKTGILLFHLVTSGC</sequence>
<dbReference type="AlphaFoldDB" id="A0A2T3P364"/>
<feature type="transmembrane region" description="Helical" evidence="1">
    <location>
        <begin position="7"/>
        <end position="29"/>
    </location>
</feature>
<dbReference type="Pfam" id="PF07963">
    <property type="entry name" value="N_methyl"/>
    <property type="match status" value="1"/>
</dbReference>
<dbReference type="OrthoDB" id="5902365at2"/>
<dbReference type="InterPro" id="IPR012902">
    <property type="entry name" value="N_methyl_site"/>
</dbReference>
<evidence type="ECO:0000313" key="2">
    <source>
        <dbReference type="EMBL" id="PSW22937.1"/>
    </source>
</evidence>